<dbReference type="SUPFAM" id="SSF46785">
    <property type="entry name" value="Winged helix' DNA-binding domain"/>
    <property type="match status" value="1"/>
</dbReference>
<dbReference type="OrthoDB" id="2366013at2"/>
<gene>
    <name evidence="1" type="ORF">EP57_02115</name>
</gene>
<proteinExistence type="predicted"/>
<name>A0A099WGK9_9LIST</name>
<dbReference type="Proteomes" id="UP000029844">
    <property type="component" value="Unassembled WGS sequence"/>
</dbReference>
<dbReference type="InterPro" id="IPR014710">
    <property type="entry name" value="RmlC-like_jellyroll"/>
</dbReference>
<organism evidence="1 2">
    <name type="scientific">Listeria booriae</name>
    <dbReference type="NCBI Taxonomy" id="1552123"/>
    <lineage>
        <taxon>Bacteria</taxon>
        <taxon>Bacillati</taxon>
        <taxon>Bacillota</taxon>
        <taxon>Bacilli</taxon>
        <taxon>Bacillales</taxon>
        <taxon>Listeriaceae</taxon>
        <taxon>Listeria</taxon>
    </lineage>
</organism>
<dbReference type="GeneID" id="58716234"/>
<dbReference type="EMBL" id="JNFA01000004">
    <property type="protein sequence ID" value="KGL43688.1"/>
    <property type="molecule type" value="Genomic_DNA"/>
</dbReference>
<evidence type="ECO:0000313" key="2">
    <source>
        <dbReference type="Proteomes" id="UP000029844"/>
    </source>
</evidence>
<dbReference type="Gene3D" id="2.60.120.10">
    <property type="entry name" value="Jelly Rolls"/>
    <property type="match status" value="1"/>
</dbReference>
<comment type="caution">
    <text evidence="1">The sequence shown here is derived from an EMBL/GenBank/DDBJ whole genome shotgun (WGS) entry which is preliminary data.</text>
</comment>
<dbReference type="AlphaFoldDB" id="A0A099WGK9"/>
<accession>A0A099WGK9</accession>
<evidence type="ECO:0008006" key="3">
    <source>
        <dbReference type="Google" id="ProtNLM"/>
    </source>
</evidence>
<dbReference type="RefSeq" id="WP_036083754.1">
    <property type="nucleotide sequence ID" value="NZ_CBCSHQ010000006.1"/>
</dbReference>
<dbReference type="eggNOG" id="COG0664">
    <property type="taxonomic scope" value="Bacteria"/>
</dbReference>
<protein>
    <recommendedName>
        <fullName evidence="3">HTH crp-type domain-containing protein</fullName>
    </recommendedName>
</protein>
<evidence type="ECO:0000313" key="1">
    <source>
        <dbReference type="EMBL" id="KGL43688.1"/>
    </source>
</evidence>
<dbReference type="InterPro" id="IPR036390">
    <property type="entry name" value="WH_DNA-bd_sf"/>
</dbReference>
<keyword evidence="2" id="KW-1185">Reference proteome</keyword>
<reference evidence="1 2" key="1">
    <citation type="submission" date="2014-05" db="EMBL/GenBank/DDBJ databases">
        <title>Novel Listeriaceae from food processing environments.</title>
        <authorList>
            <person name="den Bakker H.C."/>
        </authorList>
    </citation>
    <scope>NUCLEOTIDE SEQUENCE [LARGE SCALE GENOMIC DNA]</scope>
    <source>
        <strain evidence="1 2">FSL A5-0281</strain>
    </source>
</reference>
<dbReference type="STRING" id="1552123.EP57_02115"/>
<sequence>MLEFLTFLLDNAIMPIKSEQLLLTKGDKLPLEDAGNRYVYGISEGIIAVQKEEMILDFSSIGQFVGFYADGNSRLEGEVLTKSAIVWKFELRDILTKIGLNNDGFLLYSKHASHMHDSLMKKISILKLNNTNKLILSLRSLASRFGESATDLESCRLPECFTKKVLSNYTGIKLSSLTKVLNNLHDDGKIVHSRRVILVHI</sequence>